<dbReference type="Proteomes" id="UP000436989">
    <property type="component" value="Unassembled WGS sequence"/>
</dbReference>
<keyword evidence="1" id="KW-0812">Transmembrane</keyword>
<protein>
    <submittedName>
        <fullName evidence="2">Uncharacterized protein</fullName>
    </submittedName>
</protein>
<keyword evidence="3" id="KW-1185">Reference proteome</keyword>
<accession>A0A6N8GNU7</accession>
<name>A0A6N8GNU7_9MICC</name>
<dbReference type="RefSeq" id="WP_156269735.1">
    <property type="nucleotide sequence ID" value="NZ_WOGU01000009.1"/>
</dbReference>
<evidence type="ECO:0000313" key="3">
    <source>
        <dbReference type="Proteomes" id="UP000436989"/>
    </source>
</evidence>
<comment type="caution">
    <text evidence="2">The sequence shown here is derived from an EMBL/GenBank/DDBJ whole genome shotgun (WGS) entry which is preliminary data.</text>
</comment>
<evidence type="ECO:0000313" key="2">
    <source>
        <dbReference type="EMBL" id="MUN63842.1"/>
    </source>
</evidence>
<keyword evidence="1" id="KW-1133">Transmembrane helix</keyword>
<sequence length="138" mass="14968">MTPEAPDRRLDDEVRARHAQALAAGERRVLMRTGEGRLHSYARDEIGIVPAGSGFIVTSAPGMALMTVFFVAVVVFSVALVVGPTSQGQDPLWGALWLTAGALGLALYTGRLTRAEVRARRVRRQRGVPTPSQRTIDF</sequence>
<gene>
    <name evidence="2" type="ORF">GMA12_11960</name>
</gene>
<feature type="transmembrane region" description="Helical" evidence="1">
    <location>
        <begin position="94"/>
        <end position="113"/>
    </location>
</feature>
<dbReference type="EMBL" id="WOGU01000009">
    <property type="protein sequence ID" value="MUN63842.1"/>
    <property type="molecule type" value="Genomic_DNA"/>
</dbReference>
<organism evidence="2 3">
    <name type="scientific">Kocuria sediminis</name>
    <dbReference type="NCBI Taxonomy" id="1038857"/>
    <lineage>
        <taxon>Bacteria</taxon>
        <taxon>Bacillati</taxon>
        <taxon>Actinomycetota</taxon>
        <taxon>Actinomycetes</taxon>
        <taxon>Micrococcales</taxon>
        <taxon>Micrococcaceae</taxon>
        <taxon>Kocuria</taxon>
    </lineage>
</organism>
<dbReference type="AlphaFoldDB" id="A0A6N8GNU7"/>
<keyword evidence="1" id="KW-0472">Membrane</keyword>
<reference evidence="2 3" key="1">
    <citation type="submission" date="2019-12" db="EMBL/GenBank/DDBJ databases">
        <authorList>
            <person name="Shi Y."/>
        </authorList>
    </citation>
    <scope>NUCLEOTIDE SEQUENCE [LARGE SCALE GENOMIC DNA]</scope>
    <source>
        <strain evidence="2 3">JCM 17929</strain>
    </source>
</reference>
<evidence type="ECO:0000256" key="1">
    <source>
        <dbReference type="SAM" id="Phobius"/>
    </source>
</evidence>
<proteinExistence type="predicted"/>
<feature type="transmembrane region" description="Helical" evidence="1">
    <location>
        <begin position="63"/>
        <end position="82"/>
    </location>
</feature>